<dbReference type="CDD" id="cd06420">
    <property type="entry name" value="GT2_Chondriotin_Pol_N"/>
    <property type="match status" value="1"/>
</dbReference>
<dbReference type="InterPro" id="IPR001173">
    <property type="entry name" value="Glyco_trans_2-like"/>
</dbReference>
<dbReference type="RefSeq" id="WP_141624613.1">
    <property type="nucleotide sequence ID" value="NZ_CP041242.1"/>
</dbReference>
<keyword evidence="2" id="KW-0808">Transferase</keyword>
<gene>
    <name evidence="2" type="ORF">FKV23_15175</name>
</gene>
<dbReference type="PANTHER" id="PTHR43685:SF3">
    <property type="entry name" value="SLR2126 PROTEIN"/>
    <property type="match status" value="1"/>
</dbReference>
<dbReference type="SUPFAM" id="SSF53448">
    <property type="entry name" value="Nucleotide-diphospho-sugar transferases"/>
    <property type="match status" value="1"/>
</dbReference>
<dbReference type="Proteomes" id="UP000317199">
    <property type="component" value="Chromosome"/>
</dbReference>
<dbReference type="Pfam" id="PF00535">
    <property type="entry name" value="Glycos_transf_2"/>
    <property type="match status" value="1"/>
</dbReference>
<dbReference type="AlphaFoldDB" id="A0A514BV51"/>
<organism evidence="2 3">
    <name type="scientific">Marilutibacter alkalisoli</name>
    <dbReference type="NCBI Taxonomy" id="2591633"/>
    <lineage>
        <taxon>Bacteria</taxon>
        <taxon>Pseudomonadati</taxon>
        <taxon>Pseudomonadota</taxon>
        <taxon>Gammaproteobacteria</taxon>
        <taxon>Lysobacterales</taxon>
        <taxon>Lysobacteraceae</taxon>
        <taxon>Marilutibacter</taxon>
    </lineage>
</organism>
<evidence type="ECO:0000313" key="3">
    <source>
        <dbReference type="Proteomes" id="UP000317199"/>
    </source>
</evidence>
<dbReference type="KEGG" id="lyj:FKV23_15175"/>
<proteinExistence type="predicted"/>
<dbReference type="PANTHER" id="PTHR43685">
    <property type="entry name" value="GLYCOSYLTRANSFERASE"/>
    <property type="match status" value="1"/>
</dbReference>
<reference evidence="2 3" key="1">
    <citation type="submission" date="2019-06" db="EMBL/GenBank/DDBJ databases">
        <title>Lysobacter alkalisoli sp. nov. isolated from saline-alkali soil.</title>
        <authorList>
            <person name="Sun J.-Q."/>
            <person name="Xu L."/>
        </authorList>
    </citation>
    <scope>NUCLEOTIDE SEQUENCE [LARGE SCALE GENOMIC DNA]</scope>
    <source>
        <strain evidence="2 3">SJ-36</strain>
    </source>
</reference>
<dbReference type="OrthoDB" id="9801954at2"/>
<evidence type="ECO:0000313" key="2">
    <source>
        <dbReference type="EMBL" id="QDH71281.1"/>
    </source>
</evidence>
<dbReference type="EMBL" id="CP041242">
    <property type="protein sequence ID" value="QDH71281.1"/>
    <property type="molecule type" value="Genomic_DNA"/>
</dbReference>
<name>A0A514BV51_9GAMM</name>
<evidence type="ECO:0000259" key="1">
    <source>
        <dbReference type="Pfam" id="PF00535"/>
    </source>
</evidence>
<keyword evidence="3" id="KW-1185">Reference proteome</keyword>
<feature type="domain" description="Glycosyltransferase 2-like" evidence="1">
    <location>
        <begin position="7"/>
        <end position="108"/>
    </location>
</feature>
<dbReference type="InterPro" id="IPR029044">
    <property type="entry name" value="Nucleotide-diphossugar_trans"/>
</dbReference>
<sequence>MSTPIASIIFTTYNQPDWLEKTLLGFAAQDRDDFEVIVADDGSRDETRERIEGLRPRLPYALQHIWQPDEGFQKCRILNKAIVASRSDYLIVTDGDCIPRRDFVSTHLRLREPGRFLSGGYFKLPMDISKAITGDDIARGDCFELGWLRRQGLRRGPRDIKLVARGGLAALLDVLVTATVSWNGHNASGWKRDIVAANGFDERMGYGGQDKEFGERLANAGIRGKRIRHRAICVHLDHSRGYSDPKIRERNRAIRAETLTTRATRTAYGIEQHA</sequence>
<protein>
    <submittedName>
        <fullName evidence="2">Glycosyltransferase</fullName>
    </submittedName>
</protein>
<dbReference type="InterPro" id="IPR050834">
    <property type="entry name" value="Glycosyltransf_2"/>
</dbReference>
<dbReference type="GO" id="GO:0016740">
    <property type="term" value="F:transferase activity"/>
    <property type="evidence" value="ECO:0007669"/>
    <property type="project" value="UniProtKB-KW"/>
</dbReference>
<accession>A0A514BV51</accession>
<dbReference type="Gene3D" id="3.90.550.10">
    <property type="entry name" value="Spore Coat Polysaccharide Biosynthesis Protein SpsA, Chain A"/>
    <property type="match status" value="1"/>
</dbReference>